<evidence type="ECO:0000313" key="9">
    <source>
        <dbReference type="Proteomes" id="UP000297834"/>
    </source>
</evidence>
<dbReference type="NCBIfam" id="TIGR02135">
    <property type="entry name" value="phoU_full"/>
    <property type="match status" value="1"/>
</dbReference>
<accession>A0A4Y7XD25</accession>
<evidence type="ECO:0000256" key="6">
    <source>
        <dbReference type="SAM" id="MobiDB-lite"/>
    </source>
</evidence>
<dbReference type="GO" id="GO:0045936">
    <property type="term" value="P:negative regulation of phosphate metabolic process"/>
    <property type="evidence" value="ECO:0007669"/>
    <property type="project" value="InterPro"/>
</dbReference>
<dbReference type="FunFam" id="1.20.58.220:FF:000001">
    <property type="entry name" value="Phosphate-specific transport system accessory protein PhoU"/>
    <property type="match status" value="1"/>
</dbReference>
<evidence type="ECO:0000256" key="2">
    <source>
        <dbReference type="ARBA" id="ARBA00008107"/>
    </source>
</evidence>
<dbReference type="PIRSF" id="PIRSF003107">
    <property type="entry name" value="PhoU"/>
    <property type="match status" value="1"/>
</dbReference>
<organism evidence="8 9">
    <name type="scientific">Alkanindiges illinoisensis</name>
    <dbReference type="NCBI Taxonomy" id="197183"/>
    <lineage>
        <taxon>Bacteria</taxon>
        <taxon>Pseudomonadati</taxon>
        <taxon>Pseudomonadota</taxon>
        <taxon>Gammaproteobacteria</taxon>
        <taxon>Moraxellales</taxon>
        <taxon>Moraxellaceae</taxon>
        <taxon>Alkanindiges</taxon>
    </lineage>
</organism>
<dbReference type="GO" id="GO:0006817">
    <property type="term" value="P:phosphate ion transport"/>
    <property type="evidence" value="ECO:0007669"/>
    <property type="project" value="UniProtKB-KW"/>
</dbReference>
<dbReference type="Proteomes" id="UP000297834">
    <property type="component" value="Unassembled WGS sequence"/>
</dbReference>
<comment type="subcellular location">
    <subcellularLocation>
        <location evidence="1">Cytoplasm</location>
    </subcellularLocation>
</comment>
<dbReference type="InterPro" id="IPR028366">
    <property type="entry name" value="PhoU"/>
</dbReference>
<dbReference type="EMBL" id="SNTY01000017">
    <property type="protein sequence ID" value="TEU28511.1"/>
    <property type="molecule type" value="Genomic_DNA"/>
</dbReference>
<proteinExistence type="inferred from homology"/>
<dbReference type="AlphaFoldDB" id="A0A4Y7XD25"/>
<dbReference type="PANTHER" id="PTHR42930">
    <property type="entry name" value="PHOSPHATE-SPECIFIC TRANSPORT SYSTEM ACCESSORY PROTEIN PHOU"/>
    <property type="match status" value="1"/>
</dbReference>
<evidence type="ECO:0000256" key="1">
    <source>
        <dbReference type="ARBA" id="ARBA00004496"/>
    </source>
</evidence>
<feature type="compositionally biased region" description="Polar residues" evidence="6">
    <location>
        <begin position="245"/>
        <end position="265"/>
    </location>
</feature>
<dbReference type="Pfam" id="PF01895">
    <property type="entry name" value="PhoU"/>
    <property type="match status" value="2"/>
</dbReference>
<dbReference type="PANTHER" id="PTHR42930:SF3">
    <property type="entry name" value="PHOSPHATE-SPECIFIC TRANSPORT SYSTEM ACCESSORY PROTEIN PHOU"/>
    <property type="match status" value="1"/>
</dbReference>
<comment type="caution">
    <text evidence="8">The sequence shown here is derived from an EMBL/GenBank/DDBJ whole genome shotgun (WGS) entry which is preliminary data.</text>
</comment>
<sequence>MPTTNKAVFNHHISSQFNENLQDVNTQFMSMGGLVEQQVANAIHALLETDAALALKVQYEDQIVNKMETQIDEALTLILARRHPAASDLRMVIAISKANTDLERIGDEAAKIARIAQTLCEEGESPRGYMETRHIGNQVRVMIHEALDAFARLDDEQALRVMQADADIDREYQSATRTLMTYMMEDPRHISRVINVLWILRSLERVGDHARNIAEQVIYMVKGLDVRHTSYEAIEKKIHGDNYAGNGNSAADSNGTGSTADGSNS</sequence>
<evidence type="ECO:0000313" key="8">
    <source>
        <dbReference type="EMBL" id="TEU28511.1"/>
    </source>
</evidence>
<dbReference type="STRING" id="1120977.GCA_000619845_02089"/>
<keyword evidence="9" id="KW-1185">Reference proteome</keyword>
<dbReference type="InterPro" id="IPR026022">
    <property type="entry name" value="PhoU_dom"/>
</dbReference>
<keyword evidence="3" id="KW-0813">Transport</keyword>
<protein>
    <submittedName>
        <fullName evidence="8">Phosphate signaling complex protein PhoU</fullName>
    </submittedName>
</protein>
<evidence type="ECO:0000256" key="4">
    <source>
        <dbReference type="ARBA" id="ARBA00022490"/>
    </source>
</evidence>
<reference evidence="8 9" key="1">
    <citation type="submission" date="2019-03" db="EMBL/GenBank/DDBJ databases">
        <title>Alkanindiges illinoisensis: a potential pathogenic isolated from ascites of a gastric cancer patient with abdominal metastasis.</title>
        <authorList>
            <person name="Hu X."/>
            <person name="Yang B."/>
            <person name="Yan X."/>
            <person name="Lin L."/>
            <person name="Zhao H."/>
            <person name="Zhou F."/>
            <person name="Su B."/>
            <person name="Chen J."/>
            <person name="Rui Y."/>
            <person name="Wang Q."/>
            <person name="Zheng L."/>
        </authorList>
    </citation>
    <scope>NUCLEOTIDE SEQUENCE [LARGE SCALE GENOMIC DNA]</scope>
    <source>
        <strain evidence="8 9">NFYY 23406</strain>
    </source>
</reference>
<dbReference type="FunFam" id="1.20.58.220:FF:000002">
    <property type="entry name" value="Phosphate-specific transport system accessory protein PhoU"/>
    <property type="match status" value="1"/>
</dbReference>
<dbReference type="InterPro" id="IPR038078">
    <property type="entry name" value="PhoU-like_sf"/>
</dbReference>
<dbReference type="SUPFAM" id="SSF109755">
    <property type="entry name" value="PhoU-like"/>
    <property type="match status" value="1"/>
</dbReference>
<dbReference type="Gene3D" id="1.20.58.220">
    <property type="entry name" value="Phosphate transport system protein phou homolog 2, domain 2"/>
    <property type="match status" value="2"/>
</dbReference>
<evidence type="ECO:0000256" key="3">
    <source>
        <dbReference type="ARBA" id="ARBA00022448"/>
    </source>
</evidence>
<feature type="domain" description="PhoU" evidence="7">
    <location>
        <begin position="133"/>
        <end position="217"/>
    </location>
</feature>
<dbReference type="OrthoDB" id="9814256at2"/>
<keyword evidence="5" id="KW-0592">Phosphate transport</keyword>
<comment type="similarity">
    <text evidence="2">Belongs to the PhoU family.</text>
</comment>
<evidence type="ECO:0000259" key="7">
    <source>
        <dbReference type="Pfam" id="PF01895"/>
    </source>
</evidence>
<dbReference type="GO" id="GO:0030643">
    <property type="term" value="P:intracellular phosphate ion homeostasis"/>
    <property type="evidence" value="ECO:0007669"/>
    <property type="project" value="InterPro"/>
</dbReference>
<dbReference type="GO" id="GO:0005737">
    <property type="term" value="C:cytoplasm"/>
    <property type="evidence" value="ECO:0007669"/>
    <property type="project" value="UniProtKB-SubCell"/>
</dbReference>
<feature type="domain" description="PhoU" evidence="7">
    <location>
        <begin position="29"/>
        <end position="115"/>
    </location>
</feature>
<evidence type="ECO:0000256" key="5">
    <source>
        <dbReference type="ARBA" id="ARBA00022592"/>
    </source>
</evidence>
<gene>
    <name evidence="8" type="primary">phoU</name>
    <name evidence="8" type="ORF">E2B99_05840</name>
</gene>
<feature type="region of interest" description="Disordered" evidence="6">
    <location>
        <begin position="242"/>
        <end position="265"/>
    </location>
</feature>
<name>A0A4Y7XD25_9GAMM</name>
<keyword evidence="4" id="KW-0963">Cytoplasm</keyword>